<feature type="compositionally biased region" description="Basic and acidic residues" evidence="1">
    <location>
        <begin position="638"/>
        <end position="653"/>
    </location>
</feature>
<proteinExistence type="predicted"/>
<feature type="region of interest" description="Disordered" evidence="1">
    <location>
        <begin position="428"/>
        <end position="467"/>
    </location>
</feature>
<evidence type="ECO:0000313" key="2">
    <source>
        <dbReference type="EMBL" id="ONK64943.1"/>
    </source>
</evidence>
<dbReference type="OMA" id="RYWETLI"/>
<dbReference type="Proteomes" id="UP000243459">
    <property type="component" value="Chromosome 7"/>
</dbReference>
<evidence type="ECO:0008006" key="4">
    <source>
        <dbReference type="Google" id="ProtNLM"/>
    </source>
</evidence>
<keyword evidence="3" id="KW-1185">Reference proteome</keyword>
<feature type="compositionally biased region" description="Basic residues" evidence="1">
    <location>
        <begin position="615"/>
        <end position="626"/>
    </location>
</feature>
<dbReference type="PANTHER" id="PTHR35480">
    <property type="entry name" value="MATERNAL EFFECT EMBRYO ARREST 22"/>
    <property type="match status" value="1"/>
</dbReference>
<feature type="compositionally biased region" description="Basic and acidic residues" evidence="1">
    <location>
        <begin position="456"/>
        <end position="465"/>
    </location>
</feature>
<organism evidence="2 3">
    <name type="scientific">Asparagus officinalis</name>
    <name type="common">Garden asparagus</name>
    <dbReference type="NCBI Taxonomy" id="4686"/>
    <lineage>
        <taxon>Eukaryota</taxon>
        <taxon>Viridiplantae</taxon>
        <taxon>Streptophyta</taxon>
        <taxon>Embryophyta</taxon>
        <taxon>Tracheophyta</taxon>
        <taxon>Spermatophyta</taxon>
        <taxon>Magnoliopsida</taxon>
        <taxon>Liliopsida</taxon>
        <taxon>Asparagales</taxon>
        <taxon>Asparagaceae</taxon>
        <taxon>Asparagoideae</taxon>
        <taxon>Asparagus</taxon>
    </lineage>
</organism>
<evidence type="ECO:0000313" key="3">
    <source>
        <dbReference type="Proteomes" id="UP000243459"/>
    </source>
</evidence>
<feature type="compositionally biased region" description="Polar residues" evidence="1">
    <location>
        <begin position="812"/>
        <end position="829"/>
    </location>
</feature>
<feature type="compositionally biased region" description="Polar residues" evidence="1">
    <location>
        <begin position="444"/>
        <end position="455"/>
    </location>
</feature>
<dbReference type="Gramene" id="ONK64943">
    <property type="protein sequence ID" value="ONK64943"/>
    <property type="gene ID" value="A4U43_C07F31710"/>
</dbReference>
<dbReference type="PANTHER" id="PTHR35480:SF1">
    <property type="entry name" value="MATERNAL EFFECT EMBRYO ARREST 22"/>
    <property type="match status" value="1"/>
</dbReference>
<name>A0A5P1EGP8_ASPOF</name>
<feature type="region of interest" description="Disordered" evidence="1">
    <location>
        <begin position="238"/>
        <end position="261"/>
    </location>
</feature>
<reference evidence="3" key="1">
    <citation type="journal article" date="2017" name="Nat. Commun.">
        <title>The asparagus genome sheds light on the origin and evolution of a young Y chromosome.</title>
        <authorList>
            <person name="Harkess A."/>
            <person name="Zhou J."/>
            <person name="Xu C."/>
            <person name="Bowers J.E."/>
            <person name="Van der Hulst R."/>
            <person name="Ayyampalayam S."/>
            <person name="Mercati F."/>
            <person name="Riccardi P."/>
            <person name="McKain M.R."/>
            <person name="Kakrana A."/>
            <person name="Tang H."/>
            <person name="Ray J."/>
            <person name="Groenendijk J."/>
            <person name="Arikit S."/>
            <person name="Mathioni S.M."/>
            <person name="Nakano M."/>
            <person name="Shan H."/>
            <person name="Telgmann-Rauber A."/>
            <person name="Kanno A."/>
            <person name="Yue Z."/>
            <person name="Chen H."/>
            <person name="Li W."/>
            <person name="Chen Y."/>
            <person name="Xu X."/>
            <person name="Zhang Y."/>
            <person name="Luo S."/>
            <person name="Chen H."/>
            <person name="Gao J."/>
            <person name="Mao Z."/>
            <person name="Pires J.C."/>
            <person name="Luo M."/>
            <person name="Kudrna D."/>
            <person name="Wing R.A."/>
            <person name="Meyers B.C."/>
            <person name="Yi K."/>
            <person name="Kong H."/>
            <person name="Lavrijsen P."/>
            <person name="Sunseri F."/>
            <person name="Falavigna A."/>
            <person name="Ye Y."/>
            <person name="Leebens-Mack J.H."/>
            <person name="Chen G."/>
        </authorList>
    </citation>
    <scope>NUCLEOTIDE SEQUENCE [LARGE SCALE GENOMIC DNA]</scope>
    <source>
        <strain evidence="3">cv. DH0086</strain>
    </source>
</reference>
<dbReference type="EMBL" id="CM007387">
    <property type="protein sequence ID" value="ONK64943.1"/>
    <property type="molecule type" value="Genomic_DNA"/>
</dbReference>
<gene>
    <name evidence="2" type="ORF">A4U43_C07F31710</name>
</gene>
<accession>A0A5P1EGP8</accession>
<feature type="region of interest" description="Disordered" evidence="1">
    <location>
        <begin position="611"/>
        <end position="663"/>
    </location>
</feature>
<protein>
    <recommendedName>
        <fullName evidence="4">Maternal effect embryo arrest 22</fullName>
    </recommendedName>
</protein>
<evidence type="ECO:0000256" key="1">
    <source>
        <dbReference type="SAM" id="MobiDB-lite"/>
    </source>
</evidence>
<sequence length="1517" mass="167693">MSSIYVSEPPTKGKVVVKTTVGPPDIELRPKEADVALGSDSSNPCCAELNKKYLKARSDRNMLKQGLKMMDARLDGFAQENARLKKALQEEKLRGKQEKEEKVEEFSIRQNLESEIQKLKSEMSSYEKKECSMKVNSGEIQLLKARISEGQNDISRLKELLEKEKKKYENEKKKAESEQKKATEAWKLVKIEKNNAEEGRRLAESESKKAEEYKICLEKAMSEVKEAKRKLKEEISKADDARKRIESEKQKTNAEKARADSEAIKANEQKRLMEVERIKANNEKVRANRLSQMLEEEKQRREGLQKKIEKHTCNGEGKFNGDSSMASAKIKLLSKQLKLEKKQARFYSASTCLMIISHTALKSGKSSIIHGFKLQNNLLCTERCNHYSMTDCGRSKPCMGSFKFSEPTRECVGLSIPRSSCTRPTTGIISELESPVGGSDRNKSQSSAICSNTSNSDKRSMDSQERGSIAVTASVKQTKKHANKRPTVMKLSSEMDKTGKNKKLGVVENYVDKTSVHREAGNACLTARKNYKEILDGEFVHASKRRKVNDIMEPVAHNQSHSKIGGKPTISKDIMNLVGEVTAPSSSQGCGISQNFLNGSACFSENRNESCRQTSNHHSKKRKSKHQLPASQSLGQNDTDKQGGKFDNQRSKDPSFVAESMQSSHQLRENGYIELEGKAVSNEQADLIRFENTIRGGCLKLLDLDNDADEERYRMAVQCPLSPTLPDLLLSNHKCVENDAHCVMERGKPGPFHLLDVTLAKNGAISADQCLVSDESMDSLYPTKDPGNTCAVKLQKCISQQGRLDIIEDNPKPSSNHGPLDVEQTSGKSGDNKMDADAESFLGSHKAFPDPNTSRDSLSDVVDKPLTAYDISGSCASDDVCLQSSTGKVDNVIRNASLVENRQTKACELVGTTTSYGVENQIDGEVSASDGTIICKKHVLSAEINECVKDGAVIFDAEIAQQGSISTLPEASKQPALSISCNVQDSSRINHDDKVGLTTVLCCILFPNIKDNDSISRLLHVRKAFSHQSLMGPQIGNVIVQLYNALAADAVLLPEEKNSVFLSVLVCNISNRMSINFRGISIEHPLPYLESFAAQINTELSDVKTKTLLEEICQLDILAGLVEDFLIERKFLVCVNSFSECNDTPSSVFQSDGANIYSEDATIHQFVAGCIILASISVSAERIDFVLEASFRILRMCKLDPSWRLLALHIFASVCGKEFFDVKECSFLIVALRSVVLLLERGHRSFTSISPPNCIASGIEPSFHHCQECPFSSGAVCMDMDKLVTLLLDVLECFVLAGAGCPNASSSVNLSRCLVPAFAERDKESHGQTNVSHVSCCLYISKKHAADLPDCLPEGSLCHFNDIVSLVELVGCYMNWEWIYGRIISRLTSILESCKHVEFAAALFVLMGHLGRFGVDVAGYQEKGIVELRSTLSLFIDKNIAGKMSFPTELAAIGAMLNLLPLSFSDIVGEGEELTPETSLSDHVKLIKRWFSKLSEQQQFLSVDLFGHAKSSESNMR</sequence>
<feature type="region of interest" description="Disordered" evidence="1">
    <location>
        <begin position="806"/>
        <end position="836"/>
    </location>
</feature>